<dbReference type="KEGG" id="rgr:FZ934_19735"/>
<dbReference type="OrthoDB" id="7889051at2"/>
<accession>A0A5Q0CDW3</accession>
<name>A0A5Q0CDW3_9HYPH</name>
<evidence type="ECO:0000313" key="1">
    <source>
        <dbReference type="EMBL" id="QFY64028.1"/>
    </source>
</evidence>
<gene>
    <name evidence="1" type="ORF">FZ934_19735</name>
</gene>
<organism evidence="1 2">
    <name type="scientific">Rhizobium grahamii</name>
    <dbReference type="NCBI Taxonomy" id="1120045"/>
    <lineage>
        <taxon>Bacteria</taxon>
        <taxon>Pseudomonadati</taxon>
        <taxon>Pseudomonadota</taxon>
        <taxon>Alphaproteobacteria</taxon>
        <taxon>Hyphomicrobiales</taxon>
        <taxon>Rhizobiaceae</taxon>
        <taxon>Rhizobium/Agrobacterium group</taxon>
        <taxon>Rhizobium</taxon>
    </lineage>
</organism>
<dbReference type="Proteomes" id="UP000326881">
    <property type="component" value="Plasmid unnamed"/>
</dbReference>
<keyword evidence="1" id="KW-0614">Plasmid</keyword>
<dbReference type="AlphaFoldDB" id="A0A5Q0CDW3"/>
<sequence>MALCCSASLGAANEEPFLKTLAGDWTGHGSMKRTTSSSPINLDCSFKSRATGQELSMNGTCRGLIVVSKAVSAEIKTTGSRYAGRYIGPSGGVSALSGSRAGNAIKLDVRWSKIINGDRNANMTIQRVDDNSIRITTVDRDPQSGKQVVTSQIDLDRR</sequence>
<protein>
    <recommendedName>
        <fullName evidence="3">DUF3617 family protein</fullName>
    </recommendedName>
</protein>
<evidence type="ECO:0008006" key="3">
    <source>
        <dbReference type="Google" id="ProtNLM"/>
    </source>
</evidence>
<geneLocation type="plasmid" evidence="1 2">
    <name>unnamed</name>
</geneLocation>
<dbReference type="EMBL" id="CP043499">
    <property type="protein sequence ID" value="QFY64028.1"/>
    <property type="molecule type" value="Genomic_DNA"/>
</dbReference>
<reference evidence="1 2" key="1">
    <citation type="submission" date="2019-08" db="EMBL/GenBank/DDBJ databases">
        <title>Prosopis cineraria nodule microbiome.</title>
        <authorList>
            <person name="Ali R."/>
            <person name="Chaluvadi S.R."/>
            <person name="Wang X."/>
        </authorList>
    </citation>
    <scope>NUCLEOTIDE SEQUENCE [LARGE SCALE GENOMIC DNA]</scope>
    <source>
        <strain evidence="1 2">BG7</strain>
        <plasmid evidence="1 2">unnamed</plasmid>
    </source>
</reference>
<proteinExistence type="predicted"/>
<keyword evidence="2" id="KW-1185">Reference proteome</keyword>
<evidence type="ECO:0000313" key="2">
    <source>
        <dbReference type="Proteomes" id="UP000326881"/>
    </source>
</evidence>